<evidence type="ECO:0000256" key="2">
    <source>
        <dbReference type="ARBA" id="ARBA00023134"/>
    </source>
</evidence>
<dbReference type="NCBIfam" id="TIGR00231">
    <property type="entry name" value="small_GTP"/>
    <property type="match status" value="1"/>
</dbReference>
<dbReference type="InterPro" id="IPR050227">
    <property type="entry name" value="Rab"/>
</dbReference>
<dbReference type="PROSITE" id="PS51420">
    <property type="entry name" value="RHO"/>
    <property type="match status" value="1"/>
</dbReference>
<dbReference type="InterPro" id="IPR005225">
    <property type="entry name" value="Small_GTP-bd"/>
</dbReference>
<dbReference type="SUPFAM" id="SSF52540">
    <property type="entry name" value="P-loop containing nucleoside triphosphate hydrolases"/>
    <property type="match status" value="1"/>
</dbReference>
<dbReference type="InterPro" id="IPR001806">
    <property type="entry name" value="Small_GTPase"/>
</dbReference>
<dbReference type="PRINTS" id="PR00449">
    <property type="entry name" value="RASTRNSFRMNG"/>
</dbReference>
<name>A0A0N5A319_PARTI</name>
<dbReference type="SMART" id="SM00176">
    <property type="entry name" value="RAN"/>
    <property type="match status" value="1"/>
</dbReference>
<proteinExistence type="predicted"/>
<feature type="region of interest" description="Disordered" evidence="3">
    <location>
        <begin position="249"/>
        <end position="275"/>
    </location>
</feature>
<evidence type="ECO:0000256" key="3">
    <source>
        <dbReference type="SAM" id="MobiDB-lite"/>
    </source>
</evidence>
<dbReference type="InterPro" id="IPR027417">
    <property type="entry name" value="P-loop_NTPase"/>
</dbReference>
<feature type="compositionally biased region" description="Polar residues" evidence="3">
    <location>
        <begin position="264"/>
        <end position="275"/>
    </location>
</feature>
<dbReference type="SMART" id="SM00174">
    <property type="entry name" value="RHO"/>
    <property type="match status" value="1"/>
</dbReference>
<organism evidence="4 5">
    <name type="scientific">Parastrongyloides trichosuri</name>
    <name type="common">Possum-specific nematode worm</name>
    <dbReference type="NCBI Taxonomy" id="131310"/>
    <lineage>
        <taxon>Eukaryota</taxon>
        <taxon>Metazoa</taxon>
        <taxon>Ecdysozoa</taxon>
        <taxon>Nematoda</taxon>
        <taxon>Chromadorea</taxon>
        <taxon>Rhabditida</taxon>
        <taxon>Tylenchina</taxon>
        <taxon>Panagrolaimomorpha</taxon>
        <taxon>Strongyloidoidea</taxon>
        <taxon>Strongyloididae</taxon>
        <taxon>Parastrongyloides</taxon>
    </lineage>
</organism>
<sequence length="475" mass="54353">MSPTKKVSISENDYYINDDDNTFLTQAEQSKLLHEQALKIFSLCDITNKGFVIPSDLKNLDGIIPNFRKSEYIKELFDKESTKISKQKLNQKEFLSKIKKILLTNNHTFNSNKPNKNFDVRRSSSDLGNITERRPSKKISFYSTSTGIAESEMKEIKFSDSDEESVEKAISSAGNAPIYSEHPTYFRKYPTSPGEASLYDELSSRDKNDNEKRKDKNMFSFPKYKSLKKDFPGPSSTHINHNRSSSFSKVFANQKSPTEKKETSFYNEGTNGSTSKGNCPERIFKVVFVGDSAVGKTCFLQRYCYNQFRQAFNATIGVDFTVKTIIVNDKKITIQLWDTAGQERFRSITKQYFRKANAVVLMYDITSEKSFINVRNWIESVKKGVEDRCIMCLIGNKLDLCGDSSNRAVPYENGKKLADEFGMAFYETSAYTRFNLNECIEGLAILLQLQEEKEMEEALKLESKTFKFPGSWCCL</sequence>
<dbReference type="SMART" id="SM00173">
    <property type="entry name" value="RAS"/>
    <property type="match status" value="1"/>
</dbReference>
<keyword evidence="2" id="KW-0342">GTP-binding</keyword>
<dbReference type="GO" id="GO:0005525">
    <property type="term" value="F:GTP binding"/>
    <property type="evidence" value="ECO:0007669"/>
    <property type="project" value="UniProtKB-KW"/>
</dbReference>
<dbReference type="STRING" id="131310.A0A0N5A319"/>
<keyword evidence="1" id="KW-0547">Nucleotide-binding</keyword>
<evidence type="ECO:0000313" key="5">
    <source>
        <dbReference type="WBParaSite" id="PTRK_0001602900.1"/>
    </source>
</evidence>
<dbReference type="GO" id="GO:0003924">
    <property type="term" value="F:GTPase activity"/>
    <property type="evidence" value="ECO:0007669"/>
    <property type="project" value="InterPro"/>
</dbReference>
<dbReference type="SMART" id="SM00175">
    <property type="entry name" value="RAB"/>
    <property type="match status" value="1"/>
</dbReference>
<dbReference type="Pfam" id="PF00071">
    <property type="entry name" value="Ras"/>
    <property type="match status" value="1"/>
</dbReference>
<dbReference type="CDD" id="cd00154">
    <property type="entry name" value="Rab"/>
    <property type="match status" value="1"/>
</dbReference>
<dbReference type="PROSITE" id="PS51419">
    <property type="entry name" value="RAB"/>
    <property type="match status" value="1"/>
</dbReference>
<feature type="compositionally biased region" description="Basic and acidic residues" evidence="3">
    <location>
        <begin position="202"/>
        <end position="215"/>
    </location>
</feature>
<dbReference type="Gene3D" id="3.40.50.300">
    <property type="entry name" value="P-loop containing nucleotide triphosphate hydrolases"/>
    <property type="match status" value="1"/>
</dbReference>
<evidence type="ECO:0000256" key="1">
    <source>
        <dbReference type="ARBA" id="ARBA00022741"/>
    </source>
</evidence>
<dbReference type="WBParaSite" id="PTRK_0001602900.1">
    <property type="protein sequence ID" value="PTRK_0001602900.1"/>
    <property type="gene ID" value="PTRK_0001602900"/>
</dbReference>
<protein>
    <submittedName>
        <fullName evidence="5">EF-hand domain-containing protein</fullName>
    </submittedName>
</protein>
<feature type="region of interest" description="Disordered" evidence="3">
    <location>
        <begin position="194"/>
        <end position="215"/>
    </location>
</feature>
<dbReference type="FunFam" id="3.40.50.300:FF:001822">
    <property type="entry name" value="RAB family"/>
    <property type="match status" value="1"/>
</dbReference>
<reference evidence="5" key="1">
    <citation type="submission" date="2017-02" db="UniProtKB">
        <authorList>
            <consortium name="WormBaseParasite"/>
        </authorList>
    </citation>
    <scope>IDENTIFICATION</scope>
</reference>
<dbReference type="PANTHER" id="PTHR47977">
    <property type="entry name" value="RAS-RELATED PROTEIN RAB"/>
    <property type="match status" value="1"/>
</dbReference>
<keyword evidence="4" id="KW-1185">Reference proteome</keyword>
<dbReference type="PROSITE" id="PS51421">
    <property type="entry name" value="RAS"/>
    <property type="match status" value="1"/>
</dbReference>
<evidence type="ECO:0000313" key="4">
    <source>
        <dbReference type="Proteomes" id="UP000038045"/>
    </source>
</evidence>
<dbReference type="AlphaFoldDB" id="A0A0N5A319"/>
<dbReference type="Proteomes" id="UP000038045">
    <property type="component" value="Unplaced"/>
</dbReference>
<accession>A0A0N5A319</accession>